<keyword evidence="9 10" id="KW-0143">Chaperone</keyword>
<feature type="chain" id="PRO_5008997611" description="Outer-membrane lipoprotein carrier protein" evidence="10">
    <location>
        <begin position="19"/>
        <end position="202"/>
    </location>
</feature>
<evidence type="ECO:0000256" key="1">
    <source>
        <dbReference type="ARBA" id="ARBA00004418"/>
    </source>
</evidence>
<keyword evidence="12" id="KW-1185">Reference proteome</keyword>
<dbReference type="SUPFAM" id="SSF89392">
    <property type="entry name" value="Prokaryotic lipoproteins and lipoprotein localization factors"/>
    <property type="match status" value="1"/>
</dbReference>
<dbReference type="PANTHER" id="PTHR35869">
    <property type="entry name" value="OUTER-MEMBRANE LIPOPROTEIN CARRIER PROTEIN"/>
    <property type="match status" value="1"/>
</dbReference>
<dbReference type="STRING" id="1122169.Lsha_2052"/>
<evidence type="ECO:0000256" key="7">
    <source>
        <dbReference type="ARBA" id="ARBA00022764"/>
    </source>
</evidence>
<keyword evidence="6 10" id="KW-0732">Signal</keyword>
<evidence type="ECO:0000256" key="4">
    <source>
        <dbReference type="ARBA" id="ARBA00014035"/>
    </source>
</evidence>
<keyword evidence="8 10" id="KW-0653">Protein transport</keyword>
<dbReference type="Pfam" id="PF03548">
    <property type="entry name" value="LolA"/>
    <property type="match status" value="1"/>
</dbReference>
<comment type="function">
    <text evidence="10">Participates in the translocation of lipoproteins from the inner membrane to the outer membrane. Only forms a complex with a lipoprotein if the residue after the N-terminal Cys is not an aspartate (The Asp acts as a targeting signal to indicate that the lipoprotein should stay in the inner membrane).</text>
</comment>
<evidence type="ECO:0000256" key="9">
    <source>
        <dbReference type="ARBA" id="ARBA00023186"/>
    </source>
</evidence>
<proteinExistence type="inferred from homology"/>
<dbReference type="EMBL" id="LNYW01000052">
    <property type="protein sequence ID" value="KTD59020.1"/>
    <property type="molecule type" value="Genomic_DNA"/>
</dbReference>
<evidence type="ECO:0000256" key="6">
    <source>
        <dbReference type="ARBA" id="ARBA00022729"/>
    </source>
</evidence>
<keyword evidence="5 10" id="KW-0813">Transport</keyword>
<sequence precursor="true">MKKLFLIALFCFSSAVFSETPAELLQAKLNAIKTMTANFSQVVKAKKREVSRSSGTMALQRPGRFRWQTIDPMEQLVIADGSKMWVYDVDLEQVTVKKQDKGLGGTAALFLSGYDDTVTHDFEVTQKVSGNVTTFDLKSKLPKENFQRIKIIFTANNLTGLELHDQLGQITTVKLAKIKANPTLAAKLFQFKPPKGVDVVRQ</sequence>
<evidence type="ECO:0000313" key="11">
    <source>
        <dbReference type="EMBL" id="KTD59020.1"/>
    </source>
</evidence>
<dbReference type="OrthoDB" id="9787361at2"/>
<dbReference type="Gene3D" id="2.50.20.10">
    <property type="entry name" value="Lipoprotein localisation LolA/LolB/LppX"/>
    <property type="match status" value="1"/>
</dbReference>
<dbReference type="Proteomes" id="UP000054600">
    <property type="component" value="Unassembled WGS sequence"/>
</dbReference>
<comment type="caution">
    <text evidence="11">The sequence shown here is derived from an EMBL/GenBank/DDBJ whole genome shotgun (WGS) entry which is preliminary data.</text>
</comment>
<protein>
    <recommendedName>
        <fullName evidence="4 10">Outer-membrane lipoprotein carrier protein</fullName>
    </recommendedName>
</protein>
<dbReference type="RefSeq" id="WP_018576628.1">
    <property type="nucleotide sequence ID" value="NZ_KB892389.1"/>
</dbReference>
<organism evidence="11 12">
    <name type="scientific">Legionella shakespearei DSM 23087</name>
    <dbReference type="NCBI Taxonomy" id="1122169"/>
    <lineage>
        <taxon>Bacteria</taxon>
        <taxon>Pseudomonadati</taxon>
        <taxon>Pseudomonadota</taxon>
        <taxon>Gammaproteobacteria</taxon>
        <taxon>Legionellales</taxon>
        <taxon>Legionellaceae</taxon>
        <taxon>Legionella</taxon>
    </lineage>
</organism>
<reference evidence="11 12" key="1">
    <citation type="submission" date="2015-11" db="EMBL/GenBank/DDBJ databases">
        <title>Genomic analysis of 38 Legionella species identifies large and diverse effector repertoires.</title>
        <authorList>
            <person name="Burstein D."/>
            <person name="Amaro F."/>
            <person name="Zusman T."/>
            <person name="Lifshitz Z."/>
            <person name="Cohen O."/>
            <person name="Gilbert J.A."/>
            <person name="Pupko T."/>
            <person name="Shuman H.A."/>
            <person name="Segal G."/>
        </authorList>
    </citation>
    <scope>NUCLEOTIDE SEQUENCE [LARGE SCALE GENOMIC DNA]</scope>
    <source>
        <strain evidence="11 12">ATCC 49655</strain>
    </source>
</reference>
<dbReference type="GO" id="GO:0030288">
    <property type="term" value="C:outer membrane-bounded periplasmic space"/>
    <property type="evidence" value="ECO:0007669"/>
    <property type="project" value="TreeGrafter"/>
</dbReference>
<dbReference type="GO" id="GO:0044874">
    <property type="term" value="P:lipoprotein localization to outer membrane"/>
    <property type="evidence" value="ECO:0007669"/>
    <property type="project" value="UniProtKB-UniRule"/>
</dbReference>
<evidence type="ECO:0000256" key="5">
    <source>
        <dbReference type="ARBA" id="ARBA00022448"/>
    </source>
</evidence>
<keyword evidence="7 10" id="KW-0574">Periplasm</keyword>
<comment type="subunit">
    <text evidence="3 10">Monomer.</text>
</comment>
<feature type="signal peptide" evidence="10">
    <location>
        <begin position="1"/>
        <end position="18"/>
    </location>
</feature>
<dbReference type="InterPro" id="IPR029046">
    <property type="entry name" value="LolA/LolB/LppX"/>
</dbReference>
<evidence type="ECO:0000256" key="2">
    <source>
        <dbReference type="ARBA" id="ARBA00007615"/>
    </source>
</evidence>
<comment type="similarity">
    <text evidence="2 10">Belongs to the LolA family.</text>
</comment>
<dbReference type="eggNOG" id="COG2834">
    <property type="taxonomic scope" value="Bacteria"/>
</dbReference>
<dbReference type="PANTHER" id="PTHR35869:SF1">
    <property type="entry name" value="OUTER-MEMBRANE LIPOPROTEIN CARRIER PROTEIN"/>
    <property type="match status" value="1"/>
</dbReference>
<dbReference type="AlphaFoldDB" id="A0A0W0YQ41"/>
<evidence type="ECO:0000313" key="12">
    <source>
        <dbReference type="Proteomes" id="UP000054600"/>
    </source>
</evidence>
<dbReference type="NCBIfam" id="TIGR00547">
    <property type="entry name" value="lolA"/>
    <property type="match status" value="1"/>
</dbReference>
<dbReference type="InterPro" id="IPR004564">
    <property type="entry name" value="OM_lipoprot_carrier_LolA-like"/>
</dbReference>
<dbReference type="PATRIC" id="fig|1122169.6.peg.2346"/>
<dbReference type="InterPro" id="IPR018323">
    <property type="entry name" value="OM_lipoprot_carrier_LolA_Pbac"/>
</dbReference>
<evidence type="ECO:0000256" key="8">
    <source>
        <dbReference type="ARBA" id="ARBA00022927"/>
    </source>
</evidence>
<evidence type="ECO:0000256" key="10">
    <source>
        <dbReference type="HAMAP-Rule" id="MF_00240"/>
    </source>
</evidence>
<gene>
    <name evidence="10" type="primary">lolA</name>
    <name evidence="11" type="ORF">Lsha_2052</name>
</gene>
<comment type="subcellular location">
    <subcellularLocation>
        <location evidence="1 10">Periplasm</location>
    </subcellularLocation>
</comment>
<dbReference type="HAMAP" id="MF_00240">
    <property type="entry name" value="LolA"/>
    <property type="match status" value="1"/>
</dbReference>
<evidence type="ECO:0000256" key="3">
    <source>
        <dbReference type="ARBA" id="ARBA00011245"/>
    </source>
</evidence>
<accession>A0A0W0YQ41</accession>
<dbReference type="CDD" id="cd16325">
    <property type="entry name" value="LolA"/>
    <property type="match status" value="1"/>
</dbReference>
<dbReference type="GO" id="GO:0042953">
    <property type="term" value="P:lipoprotein transport"/>
    <property type="evidence" value="ECO:0007669"/>
    <property type="project" value="InterPro"/>
</dbReference>
<name>A0A0W0YQ41_9GAMM</name>
<keyword evidence="11" id="KW-0449">Lipoprotein</keyword>